<dbReference type="PANTHER" id="PTHR15913">
    <property type="entry name" value="ACID CLUSTER PROTEIN 33"/>
    <property type="match status" value="1"/>
</dbReference>
<dbReference type="GO" id="GO:0005737">
    <property type="term" value="C:cytoplasm"/>
    <property type="evidence" value="ECO:0007669"/>
    <property type="project" value="UniProtKB-SubCell"/>
</dbReference>
<feature type="non-terminal residue" evidence="4">
    <location>
        <position position="179"/>
    </location>
</feature>
<dbReference type="PANTHER" id="PTHR15913:SF0">
    <property type="entry name" value="MASPARDIN"/>
    <property type="match status" value="1"/>
</dbReference>
<comment type="subcellular location">
    <subcellularLocation>
        <location evidence="1">Cytoplasm</location>
    </subcellularLocation>
</comment>
<dbReference type="STRING" id="1661398.A0A482V987"/>
<evidence type="ECO:0000256" key="2">
    <source>
        <dbReference type="ARBA" id="ARBA00008645"/>
    </source>
</evidence>
<sequence length="179" mass="20306">GYLAQKFAEYTYKCPRVASLILCNTFTDTAVFNNHESAAIFWMLPALVLKRMIMGNFGSEKVDPEMVDAIDFMVERLESLPQAELASRLTLNCLRGYVEAHKLADIPVTIIDVFDEYALSNAVREELYKCYPRAKLAHLKSGGNFPFLSRCAEVNLHLQIHLRQFDGTDLESSDRPLIN</sequence>
<dbReference type="InterPro" id="IPR026151">
    <property type="entry name" value="Maspardin"/>
</dbReference>
<evidence type="ECO:0000313" key="4">
    <source>
        <dbReference type="EMBL" id="RZB39750.1"/>
    </source>
</evidence>
<gene>
    <name evidence="4" type="ORF">BDFB_009852</name>
</gene>
<dbReference type="EMBL" id="QDEB01125427">
    <property type="protein sequence ID" value="RZB39750.1"/>
    <property type="molecule type" value="Genomic_DNA"/>
</dbReference>
<protein>
    <submittedName>
        <fullName evidence="4">Maspardin</fullName>
    </submittedName>
</protein>
<comment type="caution">
    <text evidence="4">The sequence shown here is derived from an EMBL/GenBank/DDBJ whole genome shotgun (WGS) entry which is preliminary data.</text>
</comment>
<accession>A0A482V987</accession>
<feature type="non-terminal residue" evidence="4">
    <location>
        <position position="1"/>
    </location>
</feature>
<dbReference type="AlphaFoldDB" id="A0A482V987"/>
<reference evidence="4 5" key="1">
    <citation type="submission" date="2017-03" db="EMBL/GenBank/DDBJ databases">
        <title>Genome of the blue death feigning beetle - Asbolus verrucosus.</title>
        <authorList>
            <person name="Rider S.D."/>
        </authorList>
    </citation>
    <scope>NUCLEOTIDE SEQUENCE [LARGE SCALE GENOMIC DNA]</scope>
    <source>
        <strain evidence="4">Butters</strain>
        <tissue evidence="4">Head and leg muscle</tissue>
    </source>
</reference>
<organism evidence="4 5">
    <name type="scientific">Asbolus verrucosus</name>
    <name type="common">Desert ironclad beetle</name>
    <dbReference type="NCBI Taxonomy" id="1661398"/>
    <lineage>
        <taxon>Eukaryota</taxon>
        <taxon>Metazoa</taxon>
        <taxon>Ecdysozoa</taxon>
        <taxon>Arthropoda</taxon>
        <taxon>Hexapoda</taxon>
        <taxon>Insecta</taxon>
        <taxon>Pterygota</taxon>
        <taxon>Neoptera</taxon>
        <taxon>Endopterygota</taxon>
        <taxon>Coleoptera</taxon>
        <taxon>Polyphaga</taxon>
        <taxon>Cucujiformia</taxon>
        <taxon>Tenebrionidae</taxon>
        <taxon>Pimeliinae</taxon>
        <taxon>Asbolus</taxon>
    </lineage>
</organism>
<dbReference type="SUPFAM" id="SSF53474">
    <property type="entry name" value="alpha/beta-Hydrolases"/>
    <property type="match status" value="1"/>
</dbReference>
<dbReference type="InterPro" id="IPR029058">
    <property type="entry name" value="AB_hydrolase_fold"/>
</dbReference>
<dbReference type="Gene3D" id="3.40.50.1820">
    <property type="entry name" value="alpha/beta hydrolase"/>
    <property type="match status" value="1"/>
</dbReference>
<keyword evidence="5" id="KW-1185">Reference proteome</keyword>
<comment type="similarity">
    <text evidence="2">Belongs to the AB hydrolase superfamily.</text>
</comment>
<dbReference type="Proteomes" id="UP000292052">
    <property type="component" value="Unassembled WGS sequence"/>
</dbReference>
<evidence type="ECO:0000313" key="5">
    <source>
        <dbReference type="Proteomes" id="UP000292052"/>
    </source>
</evidence>
<proteinExistence type="inferred from homology"/>
<keyword evidence="3" id="KW-0963">Cytoplasm</keyword>
<evidence type="ECO:0000256" key="1">
    <source>
        <dbReference type="ARBA" id="ARBA00004496"/>
    </source>
</evidence>
<evidence type="ECO:0000256" key="3">
    <source>
        <dbReference type="ARBA" id="ARBA00022490"/>
    </source>
</evidence>
<name>A0A482V987_ASBVE</name>
<dbReference type="OrthoDB" id="10264550at2759"/>